<evidence type="ECO:0000256" key="1">
    <source>
        <dbReference type="ARBA" id="ARBA00001974"/>
    </source>
</evidence>
<evidence type="ECO:0000313" key="6">
    <source>
        <dbReference type="EMBL" id="MBU9720623.1"/>
    </source>
</evidence>
<dbReference type="Pfam" id="PF01266">
    <property type="entry name" value="DAO"/>
    <property type="match status" value="1"/>
</dbReference>
<keyword evidence="3" id="KW-0285">Flavoprotein</keyword>
<comment type="caution">
    <text evidence="6">The sequence shown here is derived from an EMBL/GenBank/DDBJ whole genome shotgun (WGS) entry which is preliminary data.</text>
</comment>
<proteinExistence type="inferred from homology"/>
<dbReference type="InterPro" id="IPR006076">
    <property type="entry name" value="FAD-dep_OxRdtase"/>
</dbReference>
<evidence type="ECO:0000259" key="5">
    <source>
        <dbReference type="Pfam" id="PF01266"/>
    </source>
</evidence>
<evidence type="ECO:0000256" key="3">
    <source>
        <dbReference type="ARBA" id="ARBA00022630"/>
    </source>
</evidence>
<dbReference type="Proteomes" id="UP000790580">
    <property type="component" value="Unassembled WGS sequence"/>
</dbReference>
<comment type="similarity">
    <text evidence="2">Belongs to the DadA oxidoreductase family.</text>
</comment>
<dbReference type="PANTHER" id="PTHR13847">
    <property type="entry name" value="SARCOSINE DEHYDROGENASE-RELATED"/>
    <property type="match status" value="1"/>
</dbReference>
<dbReference type="PANTHER" id="PTHR13847:SF286">
    <property type="entry name" value="D-AMINO ACID DEHYDROGENASE"/>
    <property type="match status" value="1"/>
</dbReference>
<dbReference type="RefSeq" id="WP_088075338.1">
    <property type="nucleotide sequence ID" value="NZ_JAHQCR010000020.1"/>
</dbReference>
<evidence type="ECO:0000256" key="4">
    <source>
        <dbReference type="ARBA" id="ARBA00023002"/>
    </source>
</evidence>
<dbReference type="EMBL" id="JAHQCR010000020">
    <property type="protein sequence ID" value="MBU9720623.1"/>
    <property type="molecule type" value="Genomic_DNA"/>
</dbReference>
<dbReference type="Gene3D" id="3.30.9.10">
    <property type="entry name" value="D-Amino Acid Oxidase, subunit A, domain 2"/>
    <property type="match status" value="1"/>
</dbReference>
<organism evidence="6 7">
    <name type="scientific">Evansella alkalicola</name>
    <dbReference type="NCBI Taxonomy" id="745819"/>
    <lineage>
        <taxon>Bacteria</taxon>
        <taxon>Bacillati</taxon>
        <taxon>Bacillota</taxon>
        <taxon>Bacilli</taxon>
        <taxon>Bacillales</taxon>
        <taxon>Bacillaceae</taxon>
        <taxon>Evansella</taxon>
    </lineage>
</organism>
<evidence type="ECO:0000313" key="7">
    <source>
        <dbReference type="Proteomes" id="UP000790580"/>
    </source>
</evidence>
<reference evidence="6 7" key="1">
    <citation type="submission" date="2021-06" db="EMBL/GenBank/DDBJ databases">
        <title>Bacillus sp. RD4P76, an endophyte from a halophyte.</title>
        <authorList>
            <person name="Sun J.-Q."/>
        </authorList>
    </citation>
    <scope>NUCLEOTIDE SEQUENCE [LARGE SCALE GENOMIC DNA]</scope>
    <source>
        <strain evidence="6 7">JCM 17098</strain>
    </source>
</reference>
<dbReference type="InterPro" id="IPR036188">
    <property type="entry name" value="FAD/NAD-bd_sf"/>
</dbReference>
<dbReference type="SUPFAM" id="SSF54373">
    <property type="entry name" value="FAD-linked reductases, C-terminal domain"/>
    <property type="match status" value="1"/>
</dbReference>
<evidence type="ECO:0000256" key="2">
    <source>
        <dbReference type="ARBA" id="ARBA00009410"/>
    </source>
</evidence>
<feature type="domain" description="FAD dependent oxidoreductase" evidence="5">
    <location>
        <begin position="7"/>
        <end position="352"/>
    </location>
</feature>
<dbReference type="Gene3D" id="3.50.50.60">
    <property type="entry name" value="FAD/NAD(P)-binding domain"/>
    <property type="match status" value="1"/>
</dbReference>
<accession>A0ABS6JPZ0</accession>
<gene>
    <name evidence="6" type="ORF">KS407_04080</name>
</gene>
<keyword evidence="7" id="KW-1185">Reference proteome</keyword>
<comment type="cofactor">
    <cofactor evidence="1">
        <name>FAD</name>
        <dbReference type="ChEBI" id="CHEBI:57692"/>
    </cofactor>
</comment>
<protein>
    <submittedName>
        <fullName evidence="6">FAD-binding oxidoreductase</fullName>
    </submittedName>
</protein>
<sequence length="368" mass="39802">MAKSHTIIGAGILGASTAYHLTKRGEKVTLIDRLDYGQATDAAAGIVCPWLTQRRNKAWYKLAKEGAKYYPTLIQELEEQGETNTGYSRVGAISLHTDEKKLEKMMERALKRREEAPEIGEITLLPPNETNKIFPVLSRDYSSVHVSGGARVNGRGVRNALVRAAVKNGATFIKGDAKLVFEETSVIGASVNGQVYESDQVIVTAGAWASKLLKPLNLNFEIKPQKAQIIHLLLNGVDTSNWPVVMPPNNQYILSFGEGRVVIGATHEDDQGFDNRITAGGVHEILDKALSVAPGLSNASIEEVRVGFRPVAPNFLPVFGTIPQYKGLIVANGLGASGLTTGPFLGSELAKLACYESTELNIDDYSIS</sequence>
<name>A0ABS6JPZ0_9BACI</name>
<dbReference type="SUPFAM" id="SSF51905">
    <property type="entry name" value="FAD/NAD(P)-binding domain"/>
    <property type="match status" value="1"/>
</dbReference>
<keyword evidence="4" id="KW-0560">Oxidoreductase</keyword>